<dbReference type="PRINTS" id="PR00037">
    <property type="entry name" value="HTHLACR"/>
</dbReference>
<dbReference type="AlphaFoldDB" id="A0A941EBL4"/>
<dbReference type="Pfam" id="PF00455">
    <property type="entry name" value="DeoRC"/>
    <property type="match status" value="1"/>
</dbReference>
<comment type="caution">
    <text evidence="7">The sequence shown here is derived from an EMBL/GenBank/DDBJ whole genome shotgun (WGS) entry which is preliminary data.</text>
</comment>
<keyword evidence="8" id="KW-1185">Reference proteome</keyword>
<dbReference type="InterPro" id="IPR037171">
    <property type="entry name" value="NagB/RpiA_transferase-like"/>
</dbReference>
<sequence length="253" mass="27763">MYVIERRQMLLENARRTGRVDVAQTSKELGLAPETIRRDLKDLERQGLLRRVYGGAVAVERLSFESALSVRSTRHQAQKNRIAAAAVTYVKSAESVYIDEGFLPSLIGEHLPPDRPLTVVTPSLATAKALVERPELTVLVVGGRVRAKTLGAVDHWAVSMLETLVLDLAFIGGNGISLDRGVTVPESAVAAVKSTAMRVSRRRILIADSSKYGVDSFVQFARLQDFERFITDDGLPAEQAVHLHDHGIDVTRA</sequence>
<keyword evidence="2" id="KW-0678">Repressor</keyword>
<protein>
    <recommendedName>
        <fullName evidence="1">Lactose phosphotransferase system repressor</fullName>
    </recommendedName>
</protein>
<keyword evidence="4" id="KW-0804">Transcription</keyword>
<evidence type="ECO:0000256" key="2">
    <source>
        <dbReference type="ARBA" id="ARBA00022491"/>
    </source>
</evidence>
<name>A0A941EBL4_9ACTN</name>
<keyword evidence="3" id="KW-0805">Transcription regulation</keyword>
<evidence type="ECO:0000256" key="3">
    <source>
        <dbReference type="ARBA" id="ARBA00023015"/>
    </source>
</evidence>
<feature type="domain" description="HTH deoR-type" evidence="6">
    <location>
        <begin position="3"/>
        <end position="58"/>
    </location>
</feature>
<dbReference type="InterPro" id="IPR001034">
    <property type="entry name" value="DeoR_HTH"/>
</dbReference>
<dbReference type="Gene3D" id="3.40.50.1360">
    <property type="match status" value="1"/>
</dbReference>
<evidence type="ECO:0000256" key="4">
    <source>
        <dbReference type="ARBA" id="ARBA00023163"/>
    </source>
</evidence>
<dbReference type="Proteomes" id="UP000676325">
    <property type="component" value="Unassembled WGS sequence"/>
</dbReference>
<evidence type="ECO:0000313" key="7">
    <source>
        <dbReference type="EMBL" id="MBR7827320.1"/>
    </source>
</evidence>
<dbReference type="PROSITE" id="PS51000">
    <property type="entry name" value="HTH_DEOR_2"/>
    <property type="match status" value="1"/>
</dbReference>
<organism evidence="7 8">
    <name type="scientific">Actinospica acidithermotolerans</name>
    <dbReference type="NCBI Taxonomy" id="2828514"/>
    <lineage>
        <taxon>Bacteria</taxon>
        <taxon>Bacillati</taxon>
        <taxon>Actinomycetota</taxon>
        <taxon>Actinomycetes</taxon>
        <taxon>Catenulisporales</taxon>
        <taxon>Actinospicaceae</taxon>
        <taxon>Actinospica</taxon>
    </lineage>
</organism>
<dbReference type="InterPro" id="IPR050313">
    <property type="entry name" value="Carb_Metab_HTH_regulators"/>
</dbReference>
<dbReference type="SUPFAM" id="SSF100950">
    <property type="entry name" value="NagB/RpiA/CoA transferase-like"/>
    <property type="match status" value="1"/>
</dbReference>
<evidence type="ECO:0000256" key="5">
    <source>
        <dbReference type="ARBA" id="ARBA00024937"/>
    </source>
</evidence>
<accession>A0A941EBL4</accession>
<dbReference type="EMBL" id="JAGSOH010000032">
    <property type="protein sequence ID" value="MBR7827320.1"/>
    <property type="molecule type" value="Genomic_DNA"/>
</dbReference>
<dbReference type="InterPro" id="IPR014036">
    <property type="entry name" value="DeoR-like_C"/>
</dbReference>
<evidence type="ECO:0000313" key="8">
    <source>
        <dbReference type="Proteomes" id="UP000676325"/>
    </source>
</evidence>
<reference evidence="7" key="1">
    <citation type="submission" date="2021-04" db="EMBL/GenBank/DDBJ databases">
        <title>Genome based classification of Actinospica acidithermotolerans sp. nov., an actinobacterium isolated from an Indonesian hot spring.</title>
        <authorList>
            <person name="Kusuma A.B."/>
            <person name="Putra K.E."/>
            <person name="Nafisah S."/>
            <person name="Loh J."/>
            <person name="Nouioui I."/>
            <person name="Goodfellow M."/>
        </authorList>
    </citation>
    <scope>NUCLEOTIDE SEQUENCE</scope>
    <source>
        <strain evidence="7">MGRD01-02</strain>
    </source>
</reference>
<dbReference type="RefSeq" id="WP_212518465.1">
    <property type="nucleotide sequence ID" value="NZ_JAGSOH010000032.1"/>
</dbReference>
<dbReference type="Pfam" id="PF08220">
    <property type="entry name" value="HTH_DeoR"/>
    <property type="match status" value="1"/>
</dbReference>
<evidence type="ECO:0000256" key="1">
    <source>
        <dbReference type="ARBA" id="ARBA00021390"/>
    </source>
</evidence>
<dbReference type="SMART" id="SM01134">
    <property type="entry name" value="DeoRC"/>
    <property type="match status" value="1"/>
</dbReference>
<dbReference type="SMART" id="SM00420">
    <property type="entry name" value="HTH_DEOR"/>
    <property type="match status" value="1"/>
</dbReference>
<dbReference type="PANTHER" id="PTHR30363">
    <property type="entry name" value="HTH-TYPE TRANSCRIPTIONAL REGULATOR SRLR-RELATED"/>
    <property type="match status" value="1"/>
</dbReference>
<proteinExistence type="predicted"/>
<dbReference type="SUPFAM" id="SSF46785">
    <property type="entry name" value="Winged helix' DNA-binding domain"/>
    <property type="match status" value="1"/>
</dbReference>
<dbReference type="GO" id="GO:0003700">
    <property type="term" value="F:DNA-binding transcription factor activity"/>
    <property type="evidence" value="ECO:0007669"/>
    <property type="project" value="InterPro"/>
</dbReference>
<gene>
    <name evidence="7" type="ORF">KDK95_13465</name>
</gene>
<dbReference type="PANTHER" id="PTHR30363:SF4">
    <property type="entry name" value="GLYCEROL-3-PHOSPHATE REGULON REPRESSOR"/>
    <property type="match status" value="1"/>
</dbReference>
<dbReference type="InterPro" id="IPR036390">
    <property type="entry name" value="WH_DNA-bd_sf"/>
</dbReference>
<comment type="function">
    <text evidence="5">Repressor of the lactose catabolism operon. Galactose-6-phosphate is the inducer.</text>
</comment>
<evidence type="ECO:0000259" key="6">
    <source>
        <dbReference type="PROSITE" id="PS51000"/>
    </source>
</evidence>